<sequence>MSTGGPKPKKLGLCPGPSRFGECVKNCTFDEDCKGEDKCCSNGCGHTCQRPVIKSKPGSCPDTSPFFTTCKIECADDSQCLRNLKCCFSNCGFQCIPPEYGNSPQ</sequence>
<reference evidence="4" key="2">
    <citation type="submission" date="2025-09" db="UniProtKB">
        <authorList>
            <consortium name="Ensembl"/>
        </authorList>
    </citation>
    <scope>IDENTIFICATION</scope>
</reference>
<dbReference type="InterPro" id="IPR050514">
    <property type="entry name" value="WAP_four-disulfide_core"/>
</dbReference>
<evidence type="ECO:0000259" key="3">
    <source>
        <dbReference type="PROSITE" id="PS51390"/>
    </source>
</evidence>
<reference evidence="4" key="1">
    <citation type="submission" date="2025-08" db="UniProtKB">
        <authorList>
            <consortium name="Ensembl"/>
        </authorList>
    </citation>
    <scope>IDENTIFICATION</scope>
</reference>
<organism evidence="4 5">
    <name type="scientific">Periophthalmus magnuspinnatus</name>
    <dbReference type="NCBI Taxonomy" id="409849"/>
    <lineage>
        <taxon>Eukaryota</taxon>
        <taxon>Metazoa</taxon>
        <taxon>Chordata</taxon>
        <taxon>Craniata</taxon>
        <taxon>Vertebrata</taxon>
        <taxon>Euteleostomi</taxon>
        <taxon>Actinopterygii</taxon>
        <taxon>Neopterygii</taxon>
        <taxon>Teleostei</taxon>
        <taxon>Neoteleostei</taxon>
        <taxon>Acanthomorphata</taxon>
        <taxon>Gobiaria</taxon>
        <taxon>Gobiiformes</taxon>
        <taxon>Gobioidei</taxon>
        <taxon>Gobiidae</taxon>
        <taxon>Oxudercinae</taxon>
        <taxon>Periophthalmus</taxon>
    </lineage>
</organism>
<dbReference type="Ensembl" id="ENSPMGT00000025095.1">
    <property type="protein sequence ID" value="ENSPMGP00000023552.1"/>
    <property type="gene ID" value="ENSPMGG00000019047.1"/>
</dbReference>
<keyword evidence="5" id="KW-1185">Reference proteome</keyword>
<evidence type="ECO:0000256" key="2">
    <source>
        <dbReference type="ARBA" id="ARBA00023157"/>
    </source>
</evidence>
<dbReference type="InterPro" id="IPR008197">
    <property type="entry name" value="WAP_dom"/>
</dbReference>
<dbReference type="GO" id="GO:0004867">
    <property type="term" value="F:serine-type endopeptidase inhibitor activity"/>
    <property type="evidence" value="ECO:0007669"/>
    <property type="project" value="TreeGrafter"/>
</dbReference>
<dbReference type="GO" id="GO:0005615">
    <property type="term" value="C:extracellular space"/>
    <property type="evidence" value="ECO:0007669"/>
    <property type="project" value="TreeGrafter"/>
</dbReference>
<dbReference type="SUPFAM" id="SSF57256">
    <property type="entry name" value="Elafin-like"/>
    <property type="match status" value="2"/>
</dbReference>
<dbReference type="GO" id="GO:0045087">
    <property type="term" value="P:innate immune response"/>
    <property type="evidence" value="ECO:0007669"/>
    <property type="project" value="TreeGrafter"/>
</dbReference>
<dbReference type="PROSITE" id="PS51390">
    <property type="entry name" value="WAP"/>
    <property type="match status" value="2"/>
</dbReference>
<keyword evidence="2" id="KW-1015">Disulfide bond</keyword>
<dbReference type="InterPro" id="IPR036645">
    <property type="entry name" value="Elafin-like_sf"/>
</dbReference>
<dbReference type="PANTHER" id="PTHR19441">
    <property type="entry name" value="WHEY ACDIC PROTEIN WAP"/>
    <property type="match status" value="1"/>
</dbReference>
<protein>
    <recommendedName>
        <fullName evidence="3">WAP domain-containing protein</fullName>
    </recommendedName>
</protein>
<feature type="domain" description="WAP" evidence="3">
    <location>
        <begin position="53"/>
        <end position="99"/>
    </location>
</feature>
<dbReference type="Proteomes" id="UP000261520">
    <property type="component" value="Unplaced"/>
</dbReference>
<evidence type="ECO:0000313" key="4">
    <source>
        <dbReference type="Ensembl" id="ENSPMGP00000023552.1"/>
    </source>
</evidence>
<dbReference type="PANTHER" id="PTHR19441:SF30">
    <property type="entry name" value="ELAFIN"/>
    <property type="match status" value="1"/>
</dbReference>
<dbReference type="GO" id="GO:0019731">
    <property type="term" value="P:antibacterial humoral response"/>
    <property type="evidence" value="ECO:0007669"/>
    <property type="project" value="TreeGrafter"/>
</dbReference>
<dbReference type="Pfam" id="PF00095">
    <property type="entry name" value="WAP"/>
    <property type="match status" value="2"/>
</dbReference>
<evidence type="ECO:0000256" key="1">
    <source>
        <dbReference type="ARBA" id="ARBA00022729"/>
    </source>
</evidence>
<dbReference type="STRING" id="409849.ENSPMGP00000023552"/>
<feature type="domain" description="WAP" evidence="3">
    <location>
        <begin position="7"/>
        <end position="52"/>
    </location>
</feature>
<dbReference type="PRINTS" id="PR00003">
    <property type="entry name" value="4DISULPHCORE"/>
</dbReference>
<keyword evidence="1" id="KW-0732">Signal</keyword>
<name>A0A3B4B1V8_9GOBI</name>
<proteinExistence type="predicted"/>
<dbReference type="Gene3D" id="4.10.75.10">
    <property type="entry name" value="Elafin-like"/>
    <property type="match status" value="2"/>
</dbReference>
<dbReference type="SMART" id="SM00217">
    <property type="entry name" value="WAP"/>
    <property type="match status" value="2"/>
</dbReference>
<evidence type="ECO:0000313" key="5">
    <source>
        <dbReference type="Proteomes" id="UP000261520"/>
    </source>
</evidence>
<dbReference type="AlphaFoldDB" id="A0A3B4B1V8"/>
<accession>A0A3B4B1V8</accession>